<proteinExistence type="predicted"/>
<dbReference type="Proteomes" id="UP001162992">
    <property type="component" value="Chromosome 3"/>
</dbReference>
<dbReference type="EMBL" id="CM055094">
    <property type="protein sequence ID" value="KAJ7561664.1"/>
    <property type="molecule type" value="Genomic_DNA"/>
</dbReference>
<comment type="caution">
    <text evidence="1">The sequence shown here is derived from an EMBL/GenBank/DDBJ whole genome shotgun (WGS) entry which is preliminary data.</text>
</comment>
<evidence type="ECO:0000313" key="2">
    <source>
        <dbReference type="Proteomes" id="UP001162992"/>
    </source>
</evidence>
<accession>A0ACC2E5A3</accession>
<organism evidence="1 2">
    <name type="scientific">Diphasiastrum complanatum</name>
    <name type="common">Issler's clubmoss</name>
    <name type="synonym">Lycopodium complanatum</name>
    <dbReference type="NCBI Taxonomy" id="34168"/>
    <lineage>
        <taxon>Eukaryota</taxon>
        <taxon>Viridiplantae</taxon>
        <taxon>Streptophyta</taxon>
        <taxon>Embryophyta</taxon>
        <taxon>Tracheophyta</taxon>
        <taxon>Lycopodiopsida</taxon>
        <taxon>Lycopodiales</taxon>
        <taxon>Lycopodiaceae</taxon>
        <taxon>Lycopodioideae</taxon>
        <taxon>Diphasiastrum</taxon>
    </lineage>
</organism>
<gene>
    <name evidence="1" type="ORF">O6H91_03G036900</name>
</gene>
<name>A0ACC2E5A3_DIPCM</name>
<evidence type="ECO:0000313" key="1">
    <source>
        <dbReference type="EMBL" id="KAJ7561664.1"/>
    </source>
</evidence>
<keyword evidence="2" id="KW-1185">Reference proteome</keyword>
<protein>
    <submittedName>
        <fullName evidence="1">Uncharacterized protein</fullName>
    </submittedName>
</protein>
<sequence length="420" mass="46535">MALLSGPLPECPSDGKCLEWARRYLKDCVCTTRDKVSFVLGLLSVLSWGVAEVPQIITHCKEKSTEGISLTFLMTWLIGDMFNLVGCYLEPATLPTQFYMALLYTITTVILLGQVVYYDYMCKRWKCKDEVLEEAFMPQKPIEDELASKPLTIPERPEEQQGTPVASRPMSGIGVPTPRQSVQGREWYYTSARSLASSHTPTAGSILSGSRGSAGHGMLRNSSPRTRHMDVPRSTPTPTGNPNSALVQTAASSFLCIGGLGLRFGSSIGPRDYYIGDKSASGAKFLVLGARKFLQELHESKRGLFRLNFQENGSGSAIGELFGWLMAAIYMGGRIPQIWLNMRRGTVEGLSPLMFLFAFIGNLTYVGSILVRSMEWSRIAPNLPWLVDAGACVLLDFFILCQFCYYSRRARAYGAYEILK</sequence>
<reference evidence="2" key="1">
    <citation type="journal article" date="2024" name="Proc. Natl. Acad. Sci. U.S.A.">
        <title>Extraordinary preservation of gene collinearity over three hundred million years revealed in homosporous lycophytes.</title>
        <authorList>
            <person name="Li C."/>
            <person name="Wickell D."/>
            <person name="Kuo L.Y."/>
            <person name="Chen X."/>
            <person name="Nie B."/>
            <person name="Liao X."/>
            <person name="Peng D."/>
            <person name="Ji J."/>
            <person name="Jenkins J."/>
            <person name="Williams M."/>
            <person name="Shu S."/>
            <person name="Plott C."/>
            <person name="Barry K."/>
            <person name="Rajasekar S."/>
            <person name="Grimwood J."/>
            <person name="Han X."/>
            <person name="Sun S."/>
            <person name="Hou Z."/>
            <person name="He W."/>
            <person name="Dai G."/>
            <person name="Sun C."/>
            <person name="Schmutz J."/>
            <person name="Leebens-Mack J.H."/>
            <person name="Li F.W."/>
            <person name="Wang L."/>
        </authorList>
    </citation>
    <scope>NUCLEOTIDE SEQUENCE [LARGE SCALE GENOMIC DNA]</scope>
    <source>
        <strain evidence="2">cv. PW_Plant_1</strain>
    </source>
</reference>